<evidence type="ECO:0000256" key="4">
    <source>
        <dbReference type="ARBA" id="ARBA00022448"/>
    </source>
</evidence>
<evidence type="ECO:0000256" key="5">
    <source>
        <dbReference type="ARBA" id="ARBA00022475"/>
    </source>
</evidence>
<keyword evidence="8 11" id="KW-1133">Transmembrane helix</keyword>
<dbReference type="SUPFAM" id="SSF161098">
    <property type="entry name" value="MetI-like"/>
    <property type="match status" value="1"/>
</dbReference>
<sequence length="275" mass="30199">MKSRSLGRAVSTLTIWLYAAIILVPMVWVMTNAFKYKIDIITGTVFAPITWSNFEALLFSRQSNFASALANSAIVSGTATIVIIIMATMAAFTMTVMRVPNWVRWSILGWALLFNMLPTLTFVGSWYLMFASADLTGTYFALITTQIVNLLPIALFLMMSFMASLPPELIQAARMDGCAYDQVFWKIAFPLVRGGMIATTALVFIFSWSDFAIALTLSNSDTMTAPVAISTYAQEFEIRYGEMAAATLLTIVPAITLILVGQKFIVRGLLAGAVK</sequence>
<name>A0A844W597_9RHOB</name>
<evidence type="ECO:0000256" key="3">
    <source>
        <dbReference type="ARBA" id="ARBA00009047"/>
    </source>
</evidence>
<feature type="transmembrane region" description="Helical" evidence="11">
    <location>
        <begin position="74"/>
        <end position="95"/>
    </location>
</feature>
<dbReference type="GO" id="GO:0055085">
    <property type="term" value="P:transmembrane transport"/>
    <property type="evidence" value="ECO:0007669"/>
    <property type="project" value="InterPro"/>
</dbReference>
<reference evidence="13 14" key="1">
    <citation type="submission" date="2019-11" db="EMBL/GenBank/DDBJ databases">
        <title>Pseudooceanicola pacifica sp. nov., isolated from deep-sea sediment of the Pacific Ocean.</title>
        <authorList>
            <person name="Lyu L."/>
        </authorList>
    </citation>
    <scope>NUCLEOTIDE SEQUENCE [LARGE SCALE GENOMIC DNA]</scope>
    <source>
        <strain evidence="13 14">216_PA32_1</strain>
    </source>
</reference>
<accession>A0A844W597</accession>
<keyword evidence="4 11" id="KW-0813">Transport</keyword>
<dbReference type="EMBL" id="WNXQ01000004">
    <property type="protein sequence ID" value="MWB77991.1"/>
    <property type="molecule type" value="Genomic_DNA"/>
</dbReference>
<evidence type="ECO:0000256" key="1">
    <source>
        <dbReference type="ARBA" id="ARBA00002264"/>
    </source>
</evidence>
<dbReference type="InterPro" id="IPR035906">
    <property type="entry name" value="MetI-like_sf"/>
</dbReference>
<feature type="transmembrane region" description="Helical" evidence="11">
    <location>
        <begin position="139"/>
        <end position="162"/>
    </location>
</feature>
<dbReference type="CDD" id="cd06261">
    <property type="entry name" value="TM_PBP2"/>
    <property type="match status" value="1"/>
</dbReference>
<keyword evidence="7 11" id="KW-0812">Transmembrane</keyword>
<dbReference type="RefSeq" id="WP_160382271.1">
    <property type="nucleotide sequence ID" value="NZ_WNXQ01000004.1"/>
</dbReference>
<proteinExistence type="inferred from homology"/>
<comment type="subcellular location">
    <subcellularLocation>
        <location evidence="2 11">Cell membrane</location>
        <topology evidence="2 11">Multi-pass membrane protein</topology>
    </subcellularLocation>
</comment>
<gene>
    <name evidence="13" type="ORF">GLS40_08160</name>
</gene>
<dbReference type="InterPro" id="IPR050901">
    <property type="entry name" value="BP-dep_ABC_trans_perm"/>
</dbReference>
<feature type="transmembrane region" description="Helical" evidence="11">
    <location>
        <begin position="107"/>
        <end position="127"/>
    </location>
</feature>
<dbReference type="Proteomes" id="UP000443843">
    <property type="component" value="Unassembled WGS sequence"/>
</dbReference>
<evidence type="ECO:0000256" key="10">
    <source>
        <dbReference type="ARBA" id="ARBA00041109"/>
    </source>
</evidence>
<dbReference type="PANTHER" id="PTHR32243">
    <property type="entry name" value="MALTOSE TRANSPORT SYSTEM PERMEASE-RELATED"/>
    <property type="match status" value="1"/>
</dbReference>
<evidence type="ECO:0000256" key="6">
    <source>
        <dbReference type="ARBA" id="ARBA00022597"/>
    </source>
</evidence>
<feature type="domain" description="ABC transmembrane type-1" evidence="12">
    <location>
        <begin position="69"/>
        <end position="261"/>
    </location>
</feature>
<dbReference type="PROSITE" id="PS50928">
    <property type="entry name" value="ABC_TM1"/>
    <property type="match status" value="1"/>
</dbReference>
<evidence type="ECO:0000256" key="11">
    <source>
        <dbReference type="RuleBase" id="RU363032"/>
    </source>
</evidence>
<feature type="transmembrane region" description="Helical" evidence="11">
    <location>
        <begin position="183"/>
        <end position="208"/>
    </location>
</feature>
<dbReference type="AlphaFoldDB" id="A0A844W597"/>
<feature type="transmembrane region" description="Helical" evidence="11">
    <location>
        <begin position="36"/>
        <end position="54"/>
    </location>
</feature>
<dbReference type="Pfam" id="PF00528">
    <property type="entry name" value="BPD_transp_1"/>
    <property type="match status" value="1"/>
</dbReference>
<comment type="similarity">
    <text evidence="3">Belongs to the binding-protein-dependent transport system permease family. MalFG subfamily.</text>
</comment>
<comment type="caution">
    <text evidence="13">The sequence shown here is derived from an EMBL/GenBank/DDBJ whole genome shotgun (WGS) entry which is preliminary data.</text>
</comment>
<evidence type="ECO:0000256" key="9">
    <source>
        <dbReference type="ARBA" id="ARBA00023136"/>
    </source>
</evidence>
<feature type="transmembrane region" description="Helical" evidence="11">
    <location>
        <begin position="243"/>
        <end position="260"/>
    </location>
</feature>
<dbReference type="InterPro" id="IPR000515">
    <property type="entry name" value="MetI-like"/>
</dbReference>
<evidence type="ECO:0000256" key="7">
    <source>
        <dbReference type="ARBA" id="ARBA00022692"/>
    </source>
</evidence>
<keyword evidence="9 11" id="KW-0472">Membrane</keyword>
<feature type="transmembrane region" description="Helical" evidence="11">
    <location>
        <begin position="6"/>
        <end position="29"/>
    </location>
</feature>
<keyword evidence="14" id="KW-1185">Reference proteome</keyword>
<evidence type="ECO:0000313" key="14">
    <source>
        <dbReference type="Proteomes" id="UP000443843"/>
    </source>
</evidence>
<evidence type="ECO:0000259" key="12">
    <source>
        <dbReference type="PROSITE" id="PS50928"/>
    </source>
</evidence>
<keyword evidence="6" id="KW-0762">Sugar transport</keyword>
<comment type="function">
    <text evidence="1">Part of the ABC transporter complex MalEFGK involved in maltose/maltodextrin import. Probably responsible for the translocation of the substrate across the membrane.</text>
</comment>
<organism evidence="13 14">
    <name type="scientific">Pseudooceanicola pacificus</name>
    <dbReference type="NCBI Taxonomy" id="2676438"/>
    <lineage>
        <taxon>Bacteria</taxon>
        <taxon>Pseudomonadati</taxon>
        <taxon>Pseudomonadota</taxon>
        <taxon>Alphaproteobacteria</taxon>
        <taxon>Rhodobacterales</taxon>
        <taxon>Paracoccaceae</taxon>
        <taxon>Pseudooceanicola</taxon>
    </lineage>
</organism>
<protein>
    <recommendedName>
        <fullName evidence="10">Maltose/maltodextrin transport system permease protein MalG</fullName>
    </recommendedName>
</protein>
<dbReference type="Gene3D" id="1.10.3720.10">
    <property type="entry name" value="MetI-like"/>
    <property type="match status" value="1"/>
</dbReference>
<evidence type="ECO:0000256" key="8">
    <source>
        <dbReference type="ARBA" id="ARBA00022989"/>
    </source>
</evidence>
<evidence type="ECO:0000313" key="13">
    <source>
        <dbReference type="EMBL" id="MWB77991.1"/>
    </source>
</evidence>
<dbReference type="GO" id="GO:0005886">
    <property type="term" value="C:plasma membrane"/>
    <property type="evidence" value="ECO:0007669"/>
    <property type="project" value="UniProtKB-SubCell"/>
</dbReference>
<keyword evidence="5" id="KW-1003">Cell membrane</keyword>
<evidence type="ECO:0000256" key="2">
    <source>
        <dbReference type="ARBA" id="ARBA00004651"/>
    </source>
</evidence>
<dbReference type="PANTHER" id="PTHR32243:SF50">
    <property type="entry name" value="MALTOSE_MALTODEXTRIN TRANSPORT SYSTEM PERMEASE PROTEIN MALG"/>
    <property type="match status" value="1"/>
</dbReference>